<dbReference type="PRINTS" id="PR00038">
    <property type="entry name" value="HTHLUXR"/>
</dbReference>
<evidence type="ECO:0000256" key="2">
    <source>
        <dbReference type="ARBA" id="ARBA00023125"/>
    </source>
</evidence>
<keyword evidence="1" id="KW-0805">Transcription regulation</keyword>
<dbReference type="GO" id="GO:0003677">
    <property type="term" value="F:DNA binding"/>
    <property type="evidence" value="ECO:0007669"/>
    <property type="project" value="UniProtKB-KW"/>
</dbReference>
<protein>
    <recommendedName>
        <fullName evidence="4">HTH luxR-type domain-containing protein</fullName>
    </recommendedName>
</protein>
<evidence type="ECO:0000256" key="1">
    <source>
        <dbReference type="ARBA" id="ARBA00023015"/>
    </source>
</evidence>
<dbReference type="Gene3D" id="1.10.10.10">
    <property type="entry name" value="Winged helix-like DNA-binding domain superfamily/Winged helix DNA-binding domain"/>
    <property type="match status" value="1"/>
</dbReference>
<feature type="domain" description="HTH luxR-type" evidence="4">
    <location>
        <begin position="138"/>
        <end position="203"/>
    </location>
</feature>
<dbReference type="InterPro" id="IPR000792">
    <property type="entry name" value="Tscrpt_reg_LuxR_C"/>
</dbReference>
<dbReference type="AlphaFoldDB" id="A0A2P6ML93"/>
<keyword evidence="6" id="KW-1185">Reference proteome</keyword>
<accession>A0A2P6ML93</accession>
<keyword evidence="3" id="KW-0804">Transcription</keyword>
<proteinExistence type="predicted"/>
<dbReference type="OrthoDB" id="9789465at2"/>
<name>A0A2P6ML93_ALKUR</name>
<dbReference type="InterPro" id="IPR036388">
    <property type="entry name" value="WH-like_DNA-bd_sf"/>
</dbReference>
<dbReference type="PANTHER" id="PTHR44688">
    <property type="entry name" value="DNA-BINDING TRANSCRIPTIONAL ACTIVATOR DEVR_DOSR"/>
    <property type="match status" value="1"/>
</dbReference>
<keyword evidence="2" id="KW-0238">DNA-binding</keyword>
<dbReference type="SUPFAM" id="SSF46894">
    <property type="entry name" value="C-terminal effector domain of the bipartite response regulators"/>
    <property type="match status" value="1"/>
</dbReference>
<evidence type="ECO:0000313" key="6">
    <source>
        <dbReference type="Proteomes" id="UP000243650"/>
    </source>
</evidence>
<evidence type="ECO:0000256" key="3">
    <source>
        <dbReference type="ARBA" id="ARBA00023163"/>
    </source>
</evidence>
<dbReference type="GO" id="GO:0006355">
    <property type="term" value="P:regulation of DNA-templated transcription"/>
    <property type="evidence" value="ECO:0007669"/>
    <property type="project" value="InterPro"/>
</dbReference>
<dbReference type="Pfam" id="PF00196">
    <property type="entry name" value="GerE"/>
    <property type="match status" value="1"/>
</dbReference>
<dbReference type="EMBL" id="PVNS01000001">
    <property type="protein sequence ID" value="PRO67051.1"/>
    <property type="molecule type" value="Genomic_DNA"/>
</dbReference>
<sequence>METNAALYHSTSAPVPFMNFPAFPVDNASVSCIRADTVVLLFADSQKQLEQDLDAFAPDKPVLVITPDDCAAQAFSFLQLPLSGLTTLTYFQHHAEELLYQVQKYGMAVEPQFVRHAARVIDAERKAALPIARMYLHAEKAASVFTQREQKMINLLLNGVSTSDIARELHYSPLTVKRYISDMVSRLNAGDRVNFIRILMLRGWIVQEKEWNGTSYASTD</sequence>
<dbReference type="Proteomes" id="UP000243650">
    <property type="component" value="Unassembled WGS sequence"/>
</dbReference>
<gene>
    <name evidence="5" type="ORF">C6I21_00345</name>
</gene>
<reference evidence="5 6" key="1">
    <citation type="submission" date="2018-03" db="EMBL/GenBank/DDBJ databases">
        <title>Bacillus urumqiensis sp. nov., a moderately haloalkaliphilic bacterium isolated from a salt lake.</title>
        <authorList>
            <person name="Zhao B."/>
            <person name="Liao Z."/>
        </authorList>
    </citation>
    <scope>NUCLEOTIDE SEQUENCE [LARGE SCALE GENOMIC DNA]</scope>
    <source>
        <strain evidence="5 6">BZ-SZ-XJ18</strain>
    </source>
</reference>
<organism evidence="5 6">
    <name type="scientific">Alkalicoccus urumqiensis</name>
    <name type="common">Bacillus urumqiensis</name>
    <dbReference type="NCBI Taxonomy" id="1548213"/>
    <lineage>
        <taxon>Bacteria</taxon>
        <taxon>Bacillati</taxon>
        <taxon>Bacillota</taxon>
        <taxon>Bacilli</taxon>
        <taxon>Bacillales</taxon>
        <taxon>Bacillaceae</taxon>
        <taxon>Alkalicoccus</taxon>
    </lineage>
</organism>
<evidence type="ECO:0000313" key="5">
    <source>
        <dbReference type="EMBL" id="PRO67051.1"/>
    </source>
</evidence>
<dbReference type="SMART" id="SM00421">
    <property type="entry name" value="HTH_LUXR"/>
    <property type="match status" value="1"/>
</dbReference>
<dbReference type="RefSeq" id="WP_105957437.1">
    <property type="nucleotide sequence ID" value="NZ_PVNS01000001.1"/>
</dbReference>
<dbReference type="PANTHER" id="PTHR44688:SF16">
    <property type="entry name" value="DNA-BINDING TRANSCRIPTIONAL ACTIVATOR DEVR_DOSR"/>
    <property type="match status" value="1"/>
</dbReference>
<dbReference type="PROSITE" id="PS50043">
    <property type="entry name" value="HTH_LUXR_2"/>
    <property type="match status" value="1"/>
</dbReference>
<dbReference type="CDD" id="cd06170">
    <property type="entry name" value="LuxR_C_like"/>
    <property type="match status" value="1"/>
</dbReference>
<dbReference type="InterPro" id="IPR016032">
    <property type="entry name" value="Sig_transdc_resp-reg_C-effctor"/>
</dbReference>
<comment type="caution">
    <text evidence="5">The sequence shown here is derived from an EMBL/GenBank/DDBJ whole genome shotgun (WGS) entry which is preliminary data.</text>
</comment>
<evidence type="ECO:0000259" key="4">
    <source>
        <dbReference type="PROSITE" id="PS50043"/>
    </source>
</evidence>